<feature type="region of interest" description="Disordered" evidence="1">
    <location>
        <begin position="500"/>
        <end position="567"/>
    </location>
</feature>
<evidence type="ECO:0000313" key="4">
    <source>
        <dbReference type="RefSeq" id="XP_032815391.1"/>
    </source>
</evidence>
<feature type="compositionally biased region" description="Basic and acidic residues" evidence="1">
    <location>
        <begin position="515"/>
        <end position="546"/>
    </location>
</feature>
<dbReference type="GO" id="GO:0005813">
    <property type="term" value="C:centrosome"/>
    <property type="evidence" value="ECO:0007669"/>
    <property type="project" value="InterPro"/>
</dbReference>
<feature type="region of interest" description="Disordered" evidence="1">
    <location>
        <begin position="1088"/>
        <end position="1132"/>
    </location>
</feature>
<feature type="compositionally biased region" description="Basic and acidic residues" evidence="1">
    <location>
        <begin position="42"/>
        <end position="52"/>
    </location>
</feature>
<feature type="compositionally biased region" description="Basic and acidic residues" evidence="1">
    <location>
        <begin position="1116"/>
        <end position="1125"/>
    </location>
</feature>
<evidence type="ECO:0000256" key="1">
    <source>
        <dbReference type="SAM" id="MobiDB-lite"/>
    </source>
</evidence>
<feature type="region of interest" description="Disordered" evidence="1">
    <location>
        <begin position="314"/>
        <end position="355"/>
    </location>
</feature>
<feature type="region of interest" description="Disordered" evidence="1">
    <location>
        <begin position="111"/>
        <end position="166"/>
    </location>
</feature>
<feature type="compositionally biased region" description="Low complexity" evidence="1">
    <location>
        <begin position="938"/>
        <end position="949"/>
    </location>
</feature>
<feature type="compositionally biased region" description="Basic and acidic residues" evidence="1">
    <location>
        <begin position="650"/>
        <end position="714"/>
    </location>
</feature>
<dbReference type="KEGG" id="pmrn:116945213"/>
<feature type="compositionally biased region" description="Basic and acidic residues" evidence="1">
    <location>
        <begin position="845"/>
        <end position="867"/>
    </location>
</feature>
<feature type="compositionally biased region" description="Basic and acidic residues" evidence="1">
    <location>
        <begin position="80"/>
        <end position="89"/>
    </location>
</feature>
<dbReference type="RefSeq" id="XP_032815391.1">
    <property type="nucleotide sequence ID" value="XM_032959500.1"/>
</dbReference>
<organism evidence="2 3">
    <name type="scientific">Petromyzon marinus</name>
    <name type="common">Sea lamprey</name>
    <dbReference type="NCBI Taxonomy" id="7757"/>
    <lineage>
        <taxon>Eukaryota</taxon>
        <taxon>Metazoa</taxon>
        <taxon>Chordata</taxon>
        <taxon>Craniata</taxon>
        <taxon>Vertebrata</taxon>
        <taxon>Cyclostomata</taxon>
        <taxon>Hyperoartia</taxon>
        <taxon>Petromyzontiformes</taxon>
        <taxon>Petromyzontidae</taxon>
        <taxon>Petromyzon</taxon>
    </lineage>
</organism>
<feature type="compositionally biased region" description="Basic and acidic residues" evidence="1">
    <location>
        <begin position="60"/>
        <end position="71"/>
    </location>
</feature>
<feature type="region of interest" description="Disordered" evidence="1">
    <location>
        <begin position="204"/>
        <end position="224"/>
    </location>
</feature>
<accession>A0AAJ7WZ60</accession>
<feature type="region of interest" description="Disordered" evidence="1">
    <location>
        <begin position="17"/>
        <end position="89"/>
    </location>
</feature>
<feature type="region of interest" description="Disordered" evidence="1">
    <location>
        <begin position="602"/>
        <end position="995"/>
    </location>
</feature>
<protein>
    <submittedName>
        <fullName evidence="3 4">Centrosome and spindle pole associated protein 1-like isoform X1</fullName>
    </submittedName>
</protein>
<feature type="compositionally biased region" description="Basic and acidic residues" evidence="1">
    <location>
        <begin position="723"/>
        <end position="778"/>
    </location>
</feature>
<dbReference type="PANTHER" id="PTHR21616">
    <property type="entry name" value="CENTROSOME SPINDLE POLE ASSOCIATED PROTEIN"/>
    <property type="match status" value="1"/>
</dbReference>
<dbReference type="PANTHER" id="PTHR21616:SF2">
    <property type="entry name" value="CENTROSOME AND SPINDLE POLE-ASSOCIATED PROTEIN 1"/>
    <property type="match status" value="1"/>
</dbReference>
<feature type="compositionally biased region" description="Basic and acidic residues" evidence="1">
    <location>
        <begin position="951"/>
        <end position="960"/>
    </location>
</feature>
<dbReference type="GO" id="GO:0000922">
    <property type="term" value="C:spindle pole"/>
    <property type="evidence" value="ECO:0007669"/>
    <property type="project" value="InterPro"/>
</dbReference>
<keyword evidence="2" id="KW-1185">Reference proteome</keyword>
<dbReference type="Proteomes" id="UP001318040">
    <property type="component" value="Chromosome 23"/>
</dbReference>
<proteinExistence type="predicted"/>
<feature type="compositionally biased region" description="Polar residues" evidence="1">
    <location>
        <begin position="868"/>
        <end position="881"/>
    </location>
</feature>
<gene>
    <name evidence="3 4" type="primary">LOC116945213</name>
</gene>
<feature type="compositionally biased region" description="Basic and acidic residues" evidence="1">
    <location>
        <begin position="17"/>
        <end position="29"/>
    </location>
</feature>
<feature type="compositionally biased region" description="Basic and acidic residues" evidence="1">
    <location>
        <begin position="916"/>
        <end position="937"/>
    </location>
</feature>
<dbReference type="RefSeq" id="XP_032815390.1">
    <property type="nucleotide sequence ID" value="XM_032959499.1"/>
</dbReference>
<feature type="compositionally biased region" description="Basic and acidic residues" evidence="1">
    <location>
        <begin position="211"/>
        <end position="222"/>
    </location>
</feature>
<dbReference type="GO" id="GO:0032467">
    <property type="term" value="P:positive regulation of cytokinesis"/>
    <property type="evidence" value="ECO:0007669"/>
    <property type="project" value="InterPro"/>
</dbReference>
<name>A0AAJ7WZ60_PETMA</name>
<feature type="region of interest" description="Disordered" evidence="1">
    <location>
        <begin position="1009"/>
        <end position="1029"/>
    </location>
</feature>
<feature type="compositionally biased region" description="Basic and acidic residues" evidence="1">
    <location>
        <begin position="124"/>
        <end position="163"/>
    </location>
</feature>
<dbReference type="AlphaFoldDB" id="A0AAJ7WZ60"/>
<dbReference type="GO" id="GO:0005874">
    <property type="term" value="C:microtubule"/>
    <property type="evidence" value="ECO:0007669"/>
    <property type="project" value="InterPro"/>
</dbReference>
<reference evidence="3 4" key="1">
    <citation type="submission" date="2025-04" db="UniProtKB">
        <authorList>
            <consortium name="RefSeq"/>
        </authorList>
    </citation>
    <scope>IDENTIFICATION</scope>
    <source>
        <tissue evidence="3 4">Sperm</tissue>
    </source>
</reference>
<sequence>MDDDELERFLREQKAKIARDQAQLERDLPYMEMQAPPKQHTHIQDHESESMKENIPQRGSNDKLKYNDDPSTHGLPLGAEYEKKKQKLKEQLRQDYRRYMAEKNFRSKGVVAFETDTTSPSQALEKERPRTHVKETLAELLEERGYAERRHEQDETSSRKKDAATSMEAYEELLSEHRRGRVVSFEDGLGDPWTARLRHMSARHQSGAELVGERDEREERTKSAGMRHVPMHAPTRAHGILPVHEGRCSLDKRRKERYRLDLLEQMAEREQNKRRSPRTCNEEKQWSLAVPVSGVVDPQKDDADDEPLRMLKMLGSGTTERPRFPVPPRDIPPPDRPRRAFHTPPPPDNENDAAAHRHTNGLQGTRTAALPGPGGRFYPASFGTPYDPAYYYYAVHNPLEPGLPPFEPGRLGQGQPPLPYYGQVNGPPLAANFTNQWEGGVHPPQTALPPQQNMGLPLTGTWTQAALGQAQYNTVLGPPPQVAQLPRGFPGLTIGLGGLGETNNTEGRRGSFNKYQEDLQRQIKDSEEKKRRERIERDRQDARLEAEANTYNPWGKGGGGAPLRDEHGNLVTDLKQMRRQNEAAVHNPLRSARRVALDSRGTPSFVPQLYNHGDQHPGTPDDAAVPGDGSGQTARGRTLLDPSQPPQAAEQERYKDFLRQQIEEKRQREAEEREKIREEEEREERRLAEQRERIQREYEEEAEKKRKKEEERCLHAPRGPLRRIPEQQRIKNEELAREAEERKKEVARKRREDEEKRTDEYRQQFERERQALREEVEKTSSAQNPQARRQQRNEAGATDHQSTRGASPPIPALVKKQGFPGTQQAQGNGIQVPEARYASPGVSSRRADMSPRSEPPSRERHPADLHSRATTTANDGVSTGRGSPPVPARRNQLRTEGTGTDVLGELSLFRKQLQNEQRRLESQLRQQESSEEHRDARSGAGAQRSAHSRAASRDVFELARMRVQAPVRRPSSKGVPQPGPHAGHHPPPPTLNYPDDELLDIQRSALVRDQRRRHDAMRRPDPGPFENQVLGMKTRDLGLHLPPEDEGVRASRSSMLQSDSAFIGAFGEVFPTDAKGNQALTAGRDGAWDWEPESRDIGVSPRERRRQRQGVPLEQRQMDMYEPRRPPASPSLLSESSINVERLRVRNAERMRRLQLMATPGDDVSLGDPDDILSRFVSPSRPYSAVTTATDVWLRPGSCDSPGTFTERSNGE</sequence>
<feature type="compositionally biased region" description="Polar residues" evidence="1">
    <location>
        <begin position="820"/>
        <end position="829"/>
    </location>
</feature>
<evidence type="ECO:0000313" key="2">
    <source>
        <dbReference type="Proteomes" id="UP001318040"/>
    </source>
</evidence>
<dbReference type="InterPro" id="IPR026708">
    <property type="entry name" value="CSPP1"/>
</dbReference>
<evidence type="ECO:0000313" key="3">
    <source>
        <dbReference type="RefSeq" id="XP_032815390.1"/>
    </source>
</evidence>